<evidence type="ECO:0000313" key="3">
    <source>
        <dbReference type="Proteomes" id="UP001501115"/>
    </source>
</evidence>
<dbReference type="InterPro" id="IPR050452">
    <property type="entry name" value="Metacaspase"/>
</dbReference>
<proteinExistence type="predicted"/>
<name>A0ABP8GDI8_9ACTN</name>
<dbReference type="InterPro" id="IPR011600">
    <property type="entry name" value="Pept_C14_caspase"/>
</dbReference>
<dbReference type="RefSeq" id="WP_345663628.1">
    <property type="nucleotide sequence ID" value="NZ_BAABET010000007.1"/>
</dbReference>
<dbReference type="PANTHER" id="PTHR48104:SF30">
    <property type="entry name" value="METACASPASE-1"/>
    <property type="match status" value="1"/>
</dbReference>
<evidence type="ECO:0000313" key="2">
    <source>
        <dbReference type="EMBL" id="GAA4322301.1"/>
    </source>
</evidence>
<keyword evidence="3" id="KW-1185">Reference proteome</keyword>
<reference evidence="3" key="1">
    <citation type="journal article" date="2019" name="Int. J. Syst. Evol. Microbiol.">
        <title>The Global Catalogue of Microorganisms (GCM) 10K type strain sequencing project: providing services to taxonomists for standard genome sequencing and annotation.</title>
        <authorList>
            <consortium name="The Broad Institute Genomics Platform"/>
            <consortium name="The Broad Institute Genome Sequencing Center for Infectious Disease"/>
            <person name="Wu L."/>
            <person name="Ma J."/>
        </authorList>
    </citation>
    <scope>NUCLEOTIDE SEQUENCE [LARGE SCALE GENOMIC DNA]</scope>
    <source>
        <strain evidence="3">JCM 31290</strain>
    </source>
</reference>
<dbReference type="InterPro" id="IPR029030">
    <property type="entry name" value="Caspase-like_dom_sf"/>
</dbReference>
<evidence type="ECO:0000259" key="1">
    <source>
        <dbReference type="Pfam" id="PF00656"/>
    </source>
</evidence>
<dbReference type="EMBL" id="BAABET010000007">
    <property type="protein sequence ID" value="GAA4322301.1"/>
    <property type="molecule type" value="Genomic_DNA"/>
</dbReference>
<dbReference type="SUPFAM" id="SSF52129">
    <property type="entry name" value="Caspase-like"/>
    <property type="match status" value="1"/>
</dbReference>
<gene>
    <name evidence="2" type="ORF">GCM10023086_47440</name>
</gene>
<dbReference type="Proteomes" id="UP001501115">
    <property type="component" value="Unassembled WGS sequence"/>
</dbReference>
<comment type="caution">
    <text evidence="2">The sequence shown here is derived from an EMBL/GenBank/DDBJ whole genome shotgun (WGS) entry which is preliminary data.</text>
</comment>
<feature type="domain" description="Peptidase C14 caspase" evidence="1">
    <location>
        <begin position="3"/>
        <end position="242"/>
    </location>
</feature>
<accession>A0ABP8GDI8</accession>
<protein>
    <recommendedName>
        <fullName evidence="1">Peptidase C14 caspase domain-containing protein</fullName>
    </recommendedName>
</protein>
<dbReference type="PANTHER" id="PTHR48104">
    <property type="entry name" value="METACASPASE-4"/>
    <property type="match status" value="1"/>
</dbReference>
<dbReference type="Pfam" id="PF00656">
    <property type="entry name" value="Peptidase_C14"/>
    <property type="match status" value="1"/>
</dbReference>
<dbReference type="Gene3D" id="3.40.50.1460">
    <property type="match status" value="1"/>
</dbReference>
<organism evidence="2 3">
    <name type="scientific">Streptomyces venetus</name>
    <dbReference type="NCBI Taxonomy" id="1701086"/>
    <lineage>
        <taxon>Bacteria</taxon>
        <taxon>Bacillati</taxon>
        <taxon>Actinomycetota</taxon>
        <taxon>Actinomycetes</taxon>
        <taxon>Kitasatosporales</taxon>
        <taxon>Streptomycetaceae</taxon>
        <taxon>Streptomyces</taxon>
    </lineage>
</organism>
<sequence length="628" mass="68037">MTRRALLIGAQTYDLTGVAEDVTVMERLLTDRGFTDLRVCREPGETGYHGMDEALTRLAQETRTGDAVVVYYSGHGALIPLPGALRECHPGRPAYLQYLVPSDHEAGTATDFRGYLAEELTAALRRLTAATPNVTCILDCCHSGGMVRSPGEWRIKSVRCDVPVEAGVARSVALATPARPADPDVVRLVACQRLGVAYENERQGLFTAALARVLEDFRNRPVPWSVLITRIRDRVRLSEALQRPDAGGPSGRLPFSLDAPPQPERLPLRAHGGELRVRGGALFGLRALDRVRLVFPADGTRPGSEAEAQVTAVDATDALLDPPPEASASPLPSGSYAVPVRVHTRSHVRIDVGGPLADALRGRLASSPRLVEADGGSDILGLVRARGGRFEVADRKGLAYRRPEYMPGLAEPPSSAVRKIVELLETISRGERLRGLADPGPDGCAAEDLRARMEVETTPDSLDFREFRPGDVLRTGDRYRISVAGRTRTPLYVWLLGVGLSGRTSLVTHDQPSGIAMEPDTGHDGGFGDRPGPVEVRWRSGPVEVWWPQDVPAVGSRPESVLLLVGDRQLDLSALGGAARHHRSEPAALSALLDEVCEGVRDSRLSITAKELRYRVFDWHTTVEPPSS</sequence>